<feature type="compositionally biased region" description="Pro residues" evidence="1">
    <location>
        <begin position="169"/>
        <end position="178"/>
    </location>
</feature>
<sequence length="237" mass="26587">MHILVFFSFFIPLTIAAPTSTSLVHSSFSFSSSSFSLSSSTRHSISTHIPHIHPTSRPPHSIEIIPRPTFPTHARDPSTFNPVHTRPPGPRPTHRFQANQQPLNIAFEVLGGILATGMLLGFLRCCYNYRKTPQRDRIADILHRHHLQRELEELERNPAALRRPSLREPAPPYFPRPPSYEHTNSTHQGTAPARTDYSVVPTYSPPPSPPMSQRIPLPTHAVTPRPLPDLIPQMPSG</sequence>
<reference evidence="5" key="2">
    <citation type="submission" date="2015-01" db="EMBL/GenBank/DDBJ databases">
        <title>Evolutionary Origins and Diversification of the Mycorrhizal Mutualists.</title>
        <authorList>
            <consortium name="DOE Joint Genome Institute"/>
            <consortium name="Mycorrhizal Genomics Consortium"/>
            <person name="Kohler A."/>
            <person name="Kuo A."/>
            <person name="Nagy L.G."/>
            <person name="Floudas D."/>
            <person name="Copeland A."/>
            <person name="Barry K.W."/>
            <person name="Cichocki N."/>
            <person name="Veneault-Fourrey C."/>
            <person name="LaButti K."/>
            <person name="Lindquist E.A."/>
            <person name="Lipzen A."/>
            <person name="Lundell T."/>
            <person name="Morin E."/>
            <person name="Murat C."/>
            <person name="Riley R."/>
            <person name="Ohm R."/>
            <person name="Sun H."/>
            <person name="Tunlid A."/>
            <person name="Henrissat B."/>
            <person name="Grigoriev I.V."/>
            <person name="Hibbett D.S."/>
            <person name="Martin F."/>
        </authorList>
    </citation>
    <scope>NUCLEOTIDE SEQUENCE [LARGE SCALE GENOMIC DNA]</scope>
    <source>
        <strain evidence="5">h7</strain>
    </source>
</reference>
<organism evidence="4 5">
    <name type="scientific">Hebeloma cylindrosporum</name>
    <dbReference type="NCBI Taxonomy" id="76867"/>
    <lineage>
        <taxon>Eukaryota</taxon>
        <taxon>Fungi</taxon>
        <taxon>Dikarya</taxon>
        <taxon>Basidiomycota</taxon>
        <taxon>Agaricomycotina</taxon>
        <taxon>Agaricomycetes</taxon>
        <taxon>Agaricomycetidae</taxon>
        <taxon>Agaricales</taxon>
        <taxon>Agaricineae</taxon>
        <taxon>Hymenogastraceae</taxon>
        <taxon>Hebeloma</taxon>
    </lineage>
</organism>
<feature type="chain" id="PRO_5002159756" description="Transmembrane protein" evidence="3">
    <location>
        <begin position="17"/>
        <end position="237"/>
    </location>
</feature>
<gene>
    <name evidence="4" type="ORF">M413DRAFT_24066</name>
</gene>
<dbReference type="OrthoDB" id="3066970at2759"/>
<keyword evidence="5" id="KW-1185">Reference proteome</keyword>
<keyword evidence="2" id="KW-0472">Membrane</keyword>
<accession>A0A0C2YZB8</accession>
<dbReference type="AlphaFoldDB" id="A0A0C2YZB8"/>
<evidence type="ECO:0000256" key="1">
    <source>
        <dbReference type="SAM" id="MobiDB-lite"/>
    </source>
</evidence>
<dbReference type="EMBL" id="KN831771">
    <property type="protein sequence ID" value="KIM46322.1"/>
    <property type="molecule type" value="Genomic_DNA"/>
</dbReference>
<evidence type="ECO:0000256" key="2">
    <source>
        <dbReference type="SAM" id="Phobius"/>
    </source>
</evidence>
<keyword evidence="2" id="KW-1133">Transmembrane helix</keyword>
<feature type="transmembrane region" description="Helical" evidence="2">
    <location>
        <begin position="105"/>
        <end position="127"/>
    </location>
</feature>
<evidence type="ECO:0000256" key="3">
    <source>
        <dbReference type="SAM" id="SignalP"/>
    </source>
</evidence>
<name>A0A0C2YZB8_HEBCY</name>
<keyword evidence="3" id="KW-0732">Signal</keyword>
<feature type="region of interest" description="Disordered" evidence="1">
    <location>
        <begin position="155"/>
        <end position="237"/>
    </location>
</feature>
<reference evidence="4 5" key="1">
    <citation type="submission" date="2014-04" db="EMBL/GenBank/DDBJ databases">
        <authorList>
            <consortium name="DOE Joint Genome Institute"/>
            <person name="Kuo A."/>
            <person name="Gay G."/>
            <person name="Dore J."/>
            <person name="Kohler A."/>
            <person name="Nagy L.G."/>
            <person name="Floudas D."/>
            <person name="Copeland A."/>
            <person name="Barry K.W."/>
            <person name="Cichocki N."/>
            <person name="Veneault-Fourrey C."/>
            <person name="LaButti K."/>
            <person name="Lindquist E.A."/>
            <person name="Lipzen A."/>
            <person name="Lundell T."/>
            <person name="Morin E."/>
            <person name="Murat C."/>
            <person name="Sun H."/>
            <person name="Tunlid A."/>
            <person name="Henrissat B."/>
            <person name="Grigoriev I.V."/>
            <person name="Hibbett D.S."/>
            <person name="Martin F."/>
            <person name="Nordberg H.P."/>
            <person name="Cantor M.N."/>
            <person name="Hua S.X."/>
        </authorList>
    </citation>
    <scope>NUCLEOTIDE SEQUENCE [LARGE SCALE GENOMIC DNA]</scope>
    <source>
        <strain evidence="5">h7</strain>
    </source>
</reference>
<keyword evidence="2" id="KW-0812">Transmembrane</keyword>
<evidence type="ECO:0008006" key="6">
    <source>
        <dbReference type="Google" id="ProtNLM"/>
    </source>
</evidence>
<evidence type="ECO:0000313" key="5">
    <source>
        <dbReference type="Proteomes" id="UP000053424"/>
    </source>
</evidence>
<feature type="signal peptide" evidence="3">
    <location>
        <begin position="1"/>
        <end position="16"/>
    </location>
</feature>
<dbReference type="Proteomes" id="UP000053424">
    <property type="component" value="Unassembled WGS sequence"/>
</dbReference>
<evidence type="ECO:0000313" key="4">
    <source>
        <dbReference type="EMBL" id="KIM46322.1"/>
    </source>
</evidence>
<protein>
    <recommendedName>
        <fullName evidence="6">Transmembrane protein</fullName>
    </recommendedName>
</protein>
<dbReference type="HOGENOM" id="CLU_087666_0_0_1"/>
<proteinExistence type="predicted"/>